<evidence type="ECO:0000313" key="3">
    <source>
        <dbReference type="Proteomes" id="UP000199581"/>
    </source>
</evidence>
<dbReference type="Pfam" id="PF00535">
    <property type="entry name" value="Glycos_transf_2"/>
    <property type="match status" value="1"/>
</dbReference>
<dbReference type="InterPro" id="IPR001173">
    <property type="entry name" value="Glyco_trans_2-like"/>
</dbReference>
<dbReference type="InterPro" id="IPR029044">
    <property type="entry name" value="Nucleotide-diphossugar_trans"/>
</dbReference>
<accession>A0A8G2F793</accession>
<dbReference type="PANTHER" id="PTHR22916">
    <property type="entry name" value="GLYCOSYLTRANSFERASE"/>
    <property type="match status" value="1"/>
</dbReference>
<dbReference type="OrthoDB" id="9786172at2"/>
<dbReference type="PANTHER" id="PTHR22916:SF3">
    <property type="entry name" value="UDP-GLCNAC:BETAGAL BETA-1,3-N-ACETYLGLUCOSAMINYLTRANSFERASE-LIKE PROTEIN 1"/>
    <property type="match status" value="1"/>
</dbReference>
<dbReference type="Gene3D" id="3.90.550.10">
    <property type="entry name" value="Spore Coat Polysaccharide Biosynthesis Protein SpsA, Chain A"/>
    <property type="match status" value="1"/>
</dbReference>
<evidence type="ECO:0000313" key="2">
    <source>
        <dbReference type="EMBL" id="SFL47026.1"/>
    </source>
</evidence>
<keyword evidence="2" id="KW-0808">Transferase</keyword>
<keyword evidence="3" id="KW-1185">Reference proteome</keyword>
<dbReference type="GO" id="GO:0016758">
    <property type="term" value="F:hexosyltransferase activity"/>
    <property type="evidence" value="ECO:0007669"/>
    <property type="project" value="UniProtKB-ARBA"/>
</dbReference>
<comment type="caution">
    <text evidence="2">The sequence shown here is derived from an EMBL/GenBank/DDBJ whole genome shotgun (WGS) entry which is preliminary data.</text>
</comment>
<evidence type="ECO:0000259" key="1">
    <source>
        <dbReference type="Pfam" id="PF00535"/>
    </source>
</evidence>
<organism evidence="2 3">
    <name type="scientific">Desulfomicrobium norvegicum (strain DSM 1741 / NCIMB 8310)</name>
    <name type="common">Desulfovibrio baculatus (strain Norway 4)</name>
    <name type="synonym">Desulfovibrio desulfuricans (strain Norway 4)</name>
    <dbReference type="NCBI Taxonomy" id="52561"/>
    <lineage>
        <taxon>Bacteria</taxon>
        <taxon>Pseudomonadati</taxon>
        <taxon>Thermodesulfobacteriota</taxon>
        <taxon>Desulfovibrionia</taxon>
        <taxon>Desulfovibrionales</taxon>
        <taxon>Desulfomicrobiaceae</taxon>
        <taxon>Desulfomicrobium</taxon>
    </lineage>
</organism>
<gene>
    <name evidence="2" type="ORF">SAMN05421830_102316</name>
</gene>
<dbReference type="SUPFAM" id="SSF53448">
    <property type="entry name" value="Nucleotide-diphospho-sugar transferases"/>
    <property type="match status" value="1"/>
</dbReference>
<reference evidence="2 3" key="1">
    <citation type="submission" date="2016-10" db="EMBL/GenBank/DDBJ databases">
        <authorList>
            <person name="Varghese N."/>
            <person name="Submissions S."/>
        </authorList>
    </citation>
    <scope>NUCLEOTIDE SEQUENCE [LARGE SCALE GENOMIC DNA]</scope>
    <source>
        <strain evidence="2 3">DSM 1741</strain>
    </source>
</reference>
<dbReference type="AlphaFoldDB" id="A0A8G2F793"/>
<protein>
    <submittedName>
        <fullName evidence="2">Glycosyl transferase family 2</fullName>
    </submittedName>
</protein>
<sequence length="336" mass="38686">MPKVSVLMPVYNGEKYIAQAINSVLTQSFRDFELLVFDDGSTDKSAEIIASYRDRRVRYLAHPINLGLSEARNRAIEASSGEYLAWLDSDDVSLSQRLLRQVALLDGQANLGLCGTWVRTLGLRQEQVWKYPVDPVFVRGRMLFDNPIATSAVMLRRSCLAAANLRFNTNFTLAEDYELWERISRKYEVCNISEVHTLYRIHANQITTIKSNHQLAAVWAIQTRLLQQLQVEPTAAEKALHLDIGVGWHFLADKERLEFTEAWLVKLAAANDSLQVFPKDGFRCVLAERWLLANFAALRSEQTSWRRYGKSLLSNWEPRRMRKQARLLFESMRHVL</sequence>
<feature type="domain" description="Glycosyltransferase 2-like" evidence="1">
    <location>
        <begin position="5"/>
        <end position="130"/>
    </location>
</feature>
<dbReference type="RefSeq" id="WP_092190122.1">
    <property type="nucleotide sequence ID" value="NZ_FOTO01000002.1"/>
</dbReference>
<dbReference type="Proteomes" id="UP000199581">
    <property type="component" value="Unassembled WGS sequence"/>
</dbReference>
<proteinExistence type="predicted"/>
<dbReference type="EMBL" id="FOTO01000002">
    <property type="protein sequence ID" value="SFL47026.1"/>
    <property type="molecule type" value="Genomic_DNA"/>
</dbReference>
<name>A0A8G2F793_DESNO</name>